<sequence length="429" mass="45678">MREPDAGADVEIVSVHYAPEPTGNAPYSTSLARELARRGRTVSAVAAHPFYPGWRIYPGHGGWTVREDDAGVRLARLRHFVPRRPTSVMRLLSETSFGVRASMRRWAPAQARILVSPALFATAVVMLRATLLDRRTPVLVWIQDLYGVGLSETGGGGGAATRVVRAVERWVLTRATRVVAIHERFAHAVERDYGIDPARIDIVRNWTHLEDVPLPDRAKARARLGWSADAVVAVHAGNMGVKQGLDTVVEAAALADRHGSAVRFVMVGNGSDRERLEAAATGVDAIDFVGTLDDETFRDALAAADVLVVNERPGVAEMSVPSKLTSYFTSGRPVVASVDPGGASAEEVRRAGAGVVVPSGDGAALLAAVEEVGADPERAAAYGAAGQRYRREQLSKDAAVDRFEAILDAAIAAPREASAPSMAVPPARA</sequence>
<dbReference type="EMBL" id="JAUHPW010000004">
    <property type="protein sequence ID" value="MDN4475404.1"/>
    <property type="molecule type" value="Genomic_DNA"/>
</dbReference>
<organism evidence="4 5">
    <name type="scientific">Demequina litoralis</name>
    <dbReference type="NCBI Taxonomy" id="3051660"/>
    <lineage>
        <taxon>Bacteria</taxon>
        <taxon>Bacillati</taxon>
        <taxon>Actinomycetota</taxon>
        <taxon>Actinomycetes</taxon>
        <taxon>Micrococcales</taxon>
        <taxon>Demequinaceae</taxon>
        <taxon>Demequina</taxon>
    </lineage>
</organism>
<dbReference type="RefSeq" id="WP_301131962.1">
    <property type="nucleotide sequence ID" value="NZ_JAUHPW010000004.1"/>
</dbReference>
<reference evidence="4" key="1">
    <citation type="submission" date="2023-06" db="EMBL/GenBank/DDBJ databases">
        <title>Sysu t00192.</title>
        <authorList>
            <person name="Gao L."/>
            <person name="Fang B.-Z."/>
            <person name="Li W.-J."/>
        </authorList>
    </citation>
    <scope>NUCLEOTIDE SEQUENCE</scope>
    <source>
        <strain evidence="4">SYSU T00192</strain>
    </source>
</reference>
<name>A0ABT8G8Y5_9MICO</name>
<evidence type="ECO:0000256" key="2">
    <source>
        <dbReference type="ARBA" id="ARBA00022679"/>
    </source>
</evidence>
<evidence type="ECO:0000256" key="1">
    <source>
        <dbReference type="ARBA" id="ARBA00022676"/>
    </source>
</evidence>
<accession>A0ABT8G8Y5</accession>
<keyword evidence="5" id="KW-1185">Reference proteome</keyword>
<dbReference type="PANTHER" id="PTHR12526:SF510">
    <property type="entry name" value="D-INOSITOL 3-PHOSPHATE GLYCOSYLTRANSFERASE"/>
    <property type="match status" value="1"/>
</dbReference>
<evidence type="ECO:0000313" key="5">
    <source>
        <dbReference type="Proteomes" id="UP001172728"/>
    </source>
</evidence>
<dbReference type="SUPFAM" id="SSF53756">
    <property type="entry name" value="UDP-Glycosyltransferase/glycogen phosphorylase"/>
    <property type="match status" value="1"/>
</dbReference>
<keyword evidence="1" id="KW-0328">Glycosyltransferase</keyword>
<proteinExistence type="predicted"/>
<feature type="domain" description="Glycosyltransferase subfamily 4-like N-terminal" evidence="3">
    <location>
        <begin position="23"/>
        <end position="206"/>
    </location>
</feature>
<comment type="caution">
    <text evidence="4">The sequence shown here is derived from an EMBL/GenBank/DDBJ whole genome shotgun (WGS) entry which is preliminary data.</text>
</comment>
<dbReference type="PANTHER" id="PTHR12526">
    <property type="entry name" value="GLYCOSYLTRANSFERASE"/>
    <property type="match status" value="1"/>
</dbReference>
<keyword evidence="2" id="KW-0808">Transferase</keyword>
<dbReference type="InterPro" id="IPR028098">
    <property type="entry name" value="Glyco_trans_4-like_N"/>
</dbReference>
<dbReference type="Proteomes" id="UP001172728">
    <property type="component" value="Unassembled WGS sequence"/>
</dbReference>
<protein>
    <submittedName>
        <fullName evidence="4">Glycosyltransferase</fullName>
    </submittedName>
</protein>
<evidence type="ECO:0000259" key="3">
    <source>
        <dbReference type="Pfam" id="PF13579"/>
    </source>
</evidence>
<dbReference type="CDD" id="cd03794">
    <property type="entry name" value="GT4_WbuB-like"/>
    <property type="match status" value="1"/>
</dbReference>
<gene>
    <name evidence="4" type="ORF">QQX09_05980</name>
</gene>
<dbReference type="Gene3D" id="3.40.50.2000">
    <property type="entry name" value="Glycogen Phosphorylase B"/>
    <property type="match status" value="2"/>
</dbReference>
<dbReference type="Pfam" id="PF13579">
    <property type="entry name" value="Glyco_trans_4_4"/>
    <property type="match status" value="1"/>
</dbReference>
<evidence type="ECO:0000313" key="4">
    <source>
        <dbReference type="EMBL" id="MDN4475404.1"/>
    </source>
</evidence>
<dbReference type="Pfam" id="PF13692">
    <property type="entry name" value="Glyco_trans_1_4"/>
    <property type="match status" value="1"/>
</dbReference>